<evidence type="ECO:0000313" key="2">
    <source>
        <dbReference type="EMBL" id="OBZ79163.1"/>
    </source>
</evidence>
<dbReference type="Proteomes" id="UP000092993">
    <property type="component" value="Unassembled WGS sequence"/>
</dbReference>
<feature type="region of interest" description="Disordered" evidence="1">
    <location>
        <begin position="9"/>
        <end position="49"/>
    </location>
</feature>
<dbReference type="EMBL" id="LUGG01000001">
    <property type="protein sequence ID" value="OBZ79163.1"/>
    <property type="molecule type" value="Genomic_DNA"/>
</dbReference>
<reference evidence="2 3" key="1">
    <citation type="submission" date="2016-03" db="EMBL/GenBank/DDBJ databases">
        <title>Whole genome sequencing of Grifola frondosa 9006-11.</title>
        <authorList>
            <person name="Min B."/>
            <person name="Park H."/>
            <person name="Kim J.-G."/>
            <person name="Cho H."/>
            <person name="Oh Y.-L."/>
            <person name="Kong W.-S."/>
            <person name="Choi I.-G."/>
        </authorList>
    </citation>
    <scope>NUCLEOTIDE SEQUENCE [LARGE SCALE GENOMIC DNA]</scope>
    <source>
        <strain evidence="2 3">9006-11</strain>
    </source>
</reference>
<keyword evidence="3" id="KW-1185">Reference proteome</keyword>
<comment type="caution">
    <text evidence="2">The sequence shown here is derived from an EMBL/GenBank/DDBJ whole genome shotgun (WGS) entry which is preliminary data.</text>
</comment>
<gene>
    <name evidence="2" type="ORF">A0H81_00921</name>
</gene>
<evidence type="ECO:0000313" key="3">
    <source>
        <dbReference type="Proteomes" id="UP000092993"/>
    </source>
</evidence>
<dbReference type="AlphaFoldDB" id="A0A1C7MQP6"/>
<proteinExistence type="predicted"/>
<sequence>MSFDMFTGFPLCPAQNPQDGRHPGGIQNPNAERAAAEHSGRQAGTNARREQLCRARRAGAPTYAVRSRVGPRAGWLVVGRHAAGCGRDDRHSAELESAARSDVLRTTLIKIPAAPAPHICGTHLWGTA</sequence>
<evidence type="ECO:0000256" key="1">
    <source>
        <dbReference type="SAM" id="MobiDB-lite"/>
    </source>
</evidence>
<accession>A0A1C7MQP6</accession>
<protein>
    <submittedName>
        <fullName evidence="2">Uncharacterized protein</fullName>
    </submittedName>
</protein>
<name>A0A1C7MQP6_GRIFR</name>
<organism evidence="2 3">
    <name type="scientific">Grifola frondosa</name>
    <name type="common">Maitake</name>
    <name type="synonym">Polyporus frondosus</name>
    <dbReference type="NCBI Taxonomy" id="5627"/>
    <lineage>
        <taxon>Eukaryota</taxon>
        <taxon>Fungi</taxon>
        <taxon>Dikarya</taxon>
        <taxon>Basidiomycota</taxon>
        <taxon>Agaricomycotina</taxon>
        <taxon>Agaricomycetes</taxon>
        <taxon>Polyporales</taxon>
        <taxon>Grifolaceae</taxon>
        <taxon>Grifola</taxon>
    </lineage>
</organism>